<organism evidence="1 2">
    <name type="scientific">Penicillium steckii</name>
    <dbReference type="NCBI Taxonomy" id="303698"/>
    <lineage>
        <taxon>Eukaryota</taxon>
        <taxon>Fungi</taxon>
        <taxon>Dikarya</taxon>
        <taxon>Ascomycota</taxon>
        <taxon>Pezizomycotina</taxon>
        <taxon>Eurotiomycetes</taxon>
        <taxon>Eurotiomycetidae</taxon>
        <taxon>Eurotiales</taxon>
        <taxon>Aspergillaceae</taxon>
        <taxon>Penicillium</taxon>
    </lineage>
</organism>
<dbReference type="Proteomes" id="UP000191285">
    <property type="component" value="Unassembled WGS sequence"/>
</dbReference>
<sequence length="153" mass="17039">MTLGTRQDLDRVFSARPDFYPGYEYGYGFAPTDLIYPWAGSSVNSPFLRKPILAQMDSNSDQENCSDLESRLSVVEMDLSNIKALLSTQSNDSVQESSPAERMACDEPTTLIQNIKANKPFPREKSQPQYYPSEDVIASGMVSEEVAQILLEG</sequence>
<proteinExistence type="predicted"/>
<protein>
    <submittedName>
        <fullName evidence="1">Uncharacterized protein</fullName>
    </submittedName>
</protein>
<gene>
    <name evidence="1" type="ORF">PENSTE_c027G01017</name>
</gene>
<name>A0A1V6SNS3_9EURO</name>
<dbReference type="AlphaFoldDB" id="A0A1V6SNS3"/>
<comment type="caution">
    <text evidence="1">The sequence shown here is derived from an EMBL/GenBank/DDBJ whole genome shotgun (WGS) entry which is preliminary data.</text>
</comment>
<reference evidence="2" key="1">
    <citation type="journal article" date="2017" name="Nat. Microbiol.">
        <title>Global analysis of biosynthetic gene clusters reveals vast potential of secondary metabolite production in Penicillium species.</title>
        <authorList>
            <person name="Nielsen J.C."/>
            <person name="Grijseels S."/>
            <person name="Prigent S."/>
            <person name="Ji B."/>
            <person name="Dainat J."/>
            <person name="Nielsen K.F."/>
            <person name="Frisvad J.C."/>
            <person name="Workman M."/>
            <person name="Nielsen J."/>
        </authorList>
    </citation>
    <scope>NUCLEOTIDE SEQUENCE [LARGE SCALE GENOMIC DNA]</scope>
    <source>
        <strain evidence="2">IBT 24891</strain>
    </source>
</reference>
<dbReference type="EMBL" id="MLKD01000027">
    <property type="protein sequence ID" value="OQE15705.1"/>
    <property type="molecule type" value="Genomic_DNA"/>
</dbReference>
<accession>A0A1V6SNS3</accession>
<evidence type="ECO:0000313" key="1">
    <source>
        <dbReference type="EMBL" id="OQE15705.1"/>
    </source>
</evidence>
<evidence type="ECO:0000313" key="2">
    <source>
        <dbReference type="Proteomes" id="UP000191285"/>
    </source>
</evidence>
<keyword evidence="2" id="KW-1185">Reference proteome</keyword>